<gene>
    <name evidence="3" type="ORF">MCOR_3138</name>
</gene>
<evidence type="ECO:0000256" key="1">
    <source>
        <dbReference type="SAM" id="MobiDB-lite"/>
    </source>
</evidence>
<evidence type="ECO:0000313" key="4">
    <source>
        <dbReference type="Proteomes" id="UP000507470"/>
    </source>
</evidence>
<accession>A0A6J8A5N7</accession>
<dbReference type="AlphaFoldDB" id="A0A6J8A5N7"/>
<evidence type="ECO:0000256" key="2">
    <source>
        <dbReference type="SAM" id="Phobius"/>
    </source>
</evidence>
<feature type="transmembrane region" description="Helical" evidence="2">
    <location>
        <begin position="207"/>
        <end position="229"/>
    </location>
</feature>
<dbReference type="OrthoDB" id="6121676at2759"/>
<proteinExistence type="predicted"/>
<sequence>MSRSLLLEFFSTNMSSVFVIVFIIWNVQPISSSVELVTFHLKMSYASRVLDIELLLVLFLCDIMYTIHQVNAIKKVLHFTDGECDVYRHYVKSEDVYEVQWDGEPYPEFCSIRFQLMTGGDRDKMCAKVTTLNLQCKGPELAYFYGTDIRRYTCLDTLPVDDYCDNSIIYIKLAPYKKASTQHYSSKVRITITATLIKDSTGTGSSVAVAACIGVAMVVFLVVLFYCVYKRRQAALRQMEQSGGVVVLGRQGNMVIMAAPITYANNDVSVPFRDQPMVPHFSDNQRTNSGNSGFQDSNVQNSLHDNHQQSAPPPSYCEVTGYK</sequence>
<name>A0A6J8A5N7_MYTCO</name>
<dbReference type="Proteomes" id="UP000507470">
    <property type="component" value="Unassembled WGS sequence"/>
</dbReference>
<feature type="transmembrane region" description="Helical" evidence="2">
    <location>
        <begin position="6"/>
        <end position="27"/>
    </location>
</feature>
<feature type="compositionally biased region" description="Polar residues" evidence="1">
    <location>
        <begin position="282"/>
        <end position="303"/>
    </location>
</feature>
<protein>
    <submittedName>
        <fullName evidence="3">Uncharacterized protein</fullName>
    </submittedName>
</protein>
<keyword evidence="2" id="KW-0812">Transmembrane</keyword>
<feature type="region of interest" description="Disordered" evidence="1">
    <location>
        <begin position="274"/>
        <end position="323"/>
    </location>
</feature>
<organism evidence="3 4">
    <name type="scientific">Mytilus coruscus</name>
    <name type="common">Sea mussel</name>
    <dbReference type="NCBI Taxonomy" id="42192"/>
    <lineage>
        <taxon>Eukaryota</taxon>
        <taxon>Metazoa</taxon>
        <taxon>Spiralia</taxon>
        <taxon>Lophotrochozoa</taxon>
        <taxon>Mollusca</taxon>
        <taxon>Bivalvia</taxon>
        <taxon>Autobranchia</taxon>
        <taxon>Pteriomorphia</taxon>
        <taxon>Mytilida</taxon>
        <taxon>Mytiloidea</taxon>
        <taxon>Mytilidae</taxon>
        <taxon>Mytilinae</taxon>
        <taxon>Mytilus</taxon>
    </lineage>
</organism>
<keyword evidence="4" id="KW-1185">Reference proteome</keyword>
<reference evidence="3 4" key="1">
    <citation type="submission" date="2020-06" db="EMBL/GenBank/DDBJ databases">
        <authorList>
            <person name="Li R."/>
            <person name="Bekaert M."/>
        </authorList>
    </citation>
    <scope>NUCLEOTIDE SEQUENCE [LARGE SCALE GENOMIC DNA]</scope>
    <source>
        <strain evidence="4">wild</strain>
    </source>
</reference>
<dbReference type="EMBL" id="CACVKT020000572">
    <property type="protein sequence ID" value="CAC5360767.1"/>
    <property type="molecule type" value="Genomic_DNA"/>
</dbReference>
<evidence type="ECO:0000313" key="3">
    <source>
        <dbReference type="EMBL" id="CAC5360767.1"/>
    </source>
</evidence>
<keyword evidence="2" id="KW-1133">Transmembrane helix</keyword>
<keyword evidence="2" id="KW-0472">Membrane</keyword>